<dbReference type="InterPro" id="IPR046847">
    <property type="entry name" value="Xre-like_HTH"/>
</dbReference>
<proteinExistence type="predicted"/>
<dbReference type="Proteomes" id="UP000198711">
    <property type="component" value="Unassembled WGS sequence"/>
</dbReference>
<feature type="domain" description="Antitoxin Xre-like helix-turn-helix" evidence="2">
    <location>
        <begin position="56"/>
        <end position="115"/>
    </location>
</feature>
<dbReference type="EMBL" id="FNNO01000011">
    <property type="protein sequence ID" value="SDX23571.1"/>
    <property type="molecule type" value="Genomic_DNA"/>
</dbReference>
<sequence length="173" mass="19307">MSTMDTSVVLTPKKRSSRKLLDQLEQAVKKRSSANLIAWDILGGSSLSAPLSMNDFVKATDKGIPKRAVMNLAEVMDVPMKEMAPLLNVSYKTLSRKRTTDVLDALTSSLSIELASTVARGLSLFESREKFNHWLQKKNRSLDGFTPFQYLNTPTGIRTVNRILGRLEEGIYT</sequence>
<dbReference type="GO" id="GO:0003677">
    <property type="term" value="F:DNA binding"/>
    <property type="evidence" value="ECO:0007669"/>
    <property type="project" value="InterPro"/>
</dbReference>
<name>A0A8X8IE09_9BACT</name>
<evidence type="ECO:0000313" key="3">
    <source>
        <dbReference type="EMBL" id="SDX23571.1"/>
    </source>
</evidence>
<dbReference type="Pfam" id="PF20432">
    <property type="entry name" value="Xre-like-HTH"/>
    <property type="match status" value="1"/>
</dbReference>
<reference evidence="3 4" key="1">
    <citation type="submission" date="2016-10" db="EMBL/GenBank/DDBJ databases">
        <authorList>
            <person name="Varghese N."/>
            <person name="Submissions S."/>
        </authorList>
    </citation>
    <scope>NUCLEOTIDE SEQUENCE [LARGE SCALE GENOMIC DNA]</scope>
    <source>
        <strain evidence="3 4">DSM 25353</strain>
    </source>
</reference>
<evidence type="ECO:0000313" key="4">
    <source>
        <dbReference type="Proteomes" id="UP000198711"/>
    </source>
</evidence>
<comment type="caution">
    <text evidence="3">The sequence shown here is derived from an EMBL/GenBank/DDBJ whole genome shotgun (WGS) entry which is preliminary data.</text>
</comment>
<organism evidence="3 4">
    <name type="scientific">Hydrobacter penzbergensis</name>
    <dbReference type="NCBI Taxonomy" id="1235997"/>
    <lineage>
        <taxon>Bacteria</taxon>
        <taxon>Pseudomonadati</taxon>
        <taxon>Bacteroidota</taxon>
        <taxon>Chitinophagia</taxon>
        <taxon>Chitinophagales</taxon>
        <taxon>Chitinophagaceae</taxon>
        <taxon>Hydrobacter</taxon>
    </lineage>
</organism>
<accession>A0A8X8IE09</accession>
<dbReference type="Pfam" id="PF09722">
    <property type="entry name" value="Xre_MbcA_ParS_C"/>
    <property type="match status" value="1"/>
</dbReference>
<dbReference type="AlphaFoldDB" id="A0A8X8IE09"/>
<evidence type="ECO:0000259" key="2">
    <source>
        <dbReference type="Pfam" id="PF20432"/>
    </source>
</evidence>
<keyword evidence="4" id="KW-1185">Reference proteome</keyword>
<evidence type="ECO:0000259" key="1">
    <source>
        <dbReference type="Pfam" id="PF09722"/>
    </source>
</evidence>
<dbReference type="InterPro" id="IPR024467">
    <property type="entry name" value="Xre/MbcA/ParS-like_toxin-bd"/>
</dbReference>
<feature type="domain" description="Antitoxin Xre/MbcA/ParS-like toxin-binding" evidence="1">
    <location>
        <begin position="123"/>
        <end position="170"/>
    </location>
</feature>
<gene>
    <name evidence="3" type="ORF">SAMN05444410_11188</name>
</gene>
<protein>
    <submittedName>
        <fullName evidence="3">Putative toxin-antitoxin system antitoxin component, TIGR02293 family</fullName>
    </submittedName>
</protein>